<keyword evidence="8" id="KW-1185">Reference proteome</keyword>
<dbReference type="InterPro" id="IPR050325">
    <property type="entry name" value="Prot/Nucl_acid_deglycase"/>
</dbReference>
<dbReference type="EMBL" id="KZ613944">
    <property type="protein sequence ID" value="PMD41183.1"/>
    <property type="molecule type" value="Genomic_DNA"/>
</dbReference>
<dbReference type="GO" id="GO:0019243">
    <property type="term" value="P:methylglyoxal catabolic process to D-lactate via S-lactoyl-glutathione"/>
    <property type="evidence" value="ECO:0007669"/>
    <property type="project" value="TreeGrafter"/>
</dbReference>
<evidence type="ECO:0000313" key="7">
    <source>
        <dbReference type="EMBL" id="PMD41183.1"/>
    </source>
</evidence>
<evidence type="ECO:0000256" key="3">
    <source>
        <dbReference type="ARBA" id="ARBA00023239"/>
    </source>
</evidence>
<dbReference type="GO" id="GO:0005737">
    <property type="term" value="C:cytoplasm"/>
    <property type="evidence" value="ECO:0007669"/>
    <property type="project" value="TreeGrafter"/>
</dbReference>
<proteinExistence type="inferred from homology"/>
<keyword evidence="3" id="KW-0456">Lyase</keyword>
<dbReference type="PANTHER" id="PTHR48094:SF11">
    <property type="entry name" value="GLUTATHIONE-INDEPENDENT GLYOXALASE HSP31-RELATED"/>
    <property type="match status" value="1"/>
</dbReference>
<gene>
    <name evidence="7" type="ORF">L207DRAFT_623375</name>
</gene>
<dbReference type="Gene3D" id="3.40.50.880">
    <property type="match status" value="1"/>
</dbReference>
<protein>
    <recommendedName>
        <fullName evidence="1">D-lactate dehydratase</fullName>
        <ecNumber evidence="1">4.2.1.130</ecNumber>
    </recommendedName>
</protein>
<organism evidence="7 8">
    <name type="scientific">Hyaloscypha variabilis (strain UAMH 11265 / GT02V1 / F)</name>
    <name type="common">Meliniomyces variabilis</name>
    <dbReference type="NCBI Taxonomy" id="1149755"/>
    <lineage>
        <taxon>Eukaryota</taxon>
        <taxon>Fungi</taxon>
        <taxon>Dikarya</taxon>
        <taxon>Ascomycota</taxon>
        <taxon>Pezizomycotina</taxon>
        <taxon>Leotiomycetes</taxon>
        <taxon>Helotiales</taxon>
        <taxon>Hyaloscyphaceae</taxon>
        <taxon>Hyaloscypha</taxon>
        <taxon>Hyaloscypha variabilis</taxon>
    </lineage>
</organism>
<sequence length="228" mass="24749">MSRPSILVVLSSSDRGWYLPEFAHPYEVLSPHFDIITASSEGGSSAHVDPVSIEQFKGDAYSVEFLNTKQELWEHTEKLETFLGKAKDFAAILYVGGFGPMFDLVDNEVSLKLIREFHEAGRVVSAVCHGSAALVNATLADGTKLIAGEGVTGFSNEEEVIARRPQDMPFSLEDALNESSGGNYSKAKEPWAPHVVTSALKTKKLLTGQNPASAKGFGEELLKFLQTS</sequence>
<dbReference type="SUPFAM" id="SSF52317">
    <property type="entry name" value="Class I glutamine amidotransferase-like"/>
    <property type="match status" value="1"/>
</dbReference>
<dbReference type="EC" id="4.2.1.130" evidence="1"/>
<accession>A0A2J6RRV3</accession>
<name>A0A2J6RRV3_HYAVF</name>
<evidence type="ECO:0000256" key="5">
    <source>
        <dbReference type="ARBA" id="ARBA00048082"/>
    </source>
</evidence>
<dbReference type="Proteomes" id="UP000235786">
    <property type="component" value="Unassembled WGS sequence"/>
</dbReference>
<reference evidence="7 8" key="1">
    <citation type="submission" date="2016-04" db="EMBL/GenBank/DDBJ databases">
        <title>A degradative enzymes factory behind the ericoid mycorrhizal symbiosis.</title>
        <authorList>
            <consortium name="DOE Joint Genome Institute"/>
            <person name="Martino E."/>
            <person name="Morin E."/>
            <person name="Grelet G."/>
            <person name="Kuo A."/>
            <person name="Kohler A."/>
            <person name="Daghino S."/>
            <person name="Barry K."/>
            <person name="Choi C."/>
            <person name="Cichocki N."/>
            <person name="Clum A."/>
            <person name="Copeland A."/>
            <person name="Hainaut M."/>
            <person name="Haridas S."/>
            <person name="Labutti K."/>
            <person name="Lindquist E."/>
            <person name="Lipzen A."/>
            <person name="Khouja H.-R."/>
            <person name="Murat C."/>
            <person name="Ohm R."/>
            <person name="Olson A."/>
            <person name="Spatafora J."/>
            <person name="Veneault-Fourrey C."/>
            <person name="Henrissat B."/>
            <person name="Grigoriev I."/>
            <person name="Martin F."/>
            <person name="Perotto S."/>
        </authorList>
    </citation>
    <scope>NUCLEOTIDE SEQUENCE [LARGE SCALE GENOMIC DNA]</scope>
    <source>
        <strain evidence="7 8">F</strain>
    </source>
</reference>
<dbReference type="AlphaFoldDB" id="A0A2J6RRV3"/>
<dbReference type="InterPro" id="IPR029062">
    <property type="entry name" value="Class_I_gatase-like"/>
</dbReference>
<evidence type="ECO:0000256" key="1">
    <source>
        <dbReference type="ARBA" id="ARBA00013134"/>
    </source>
</evidence>
<evidence type="ECO:0000259" key="6">
    <source>
        <dbReference type="Pfam" id="PF01965"/>
    </source>
</evidence>
<keyword evidence="2" id="KW-0346">Stress response</keyword>
<dbReference type="Pfam" id="PF01965">
    <property type="entry name" value="DJ-1_PfpI"/>
    <property type="match status" value="1"/>
</dbReference>
<dbReference type="InterPro" id="IPR002818">
    <property type="entry name" value="DJ-1/PfpI"/>
</dbReference>
<evidence type="ECO:0000313" key="8">
    <source>
        <dbReference type="Proteomes" id="UP000235786"/>
    </source>
</evidence>
<comment type="catalytic activity">
    <reaction evidence="5">
        <text>methylglyoxal + H2O = (R)-lactate + H(+)</text>
        <dbReference type="Rhea" id="RHEA:27754"/>
        <dbReference type="ChEBI" id="CHEBI:15377"/>
        <dbReference type="ChEBI" id="CHEBI:15378"/>
        <dbReference type="ChEBI" id="CHEBI:16004"/>
        <dbReference type="ChEBI" id="CHEBI:17158"/>
        <dbReference type="EC" id="4.2.1.130"/>
    </reaction>
</comment>
<comment type="similarity">
    <text evidence="4">Belongs to the peptidase C56 family. HSP31-like subfamily.</text>
</comment>
<dbReference type="OrthoDB" id="543156at2759"/>
<dbReference type="CDD" id="cd03141">
    <property type="entry name" value="GATase1_Hsp31_like"/>
    <property type="match status" value="1"/>
</dbReference>
<evidence type="ECO:0000256" key="4">
    <source>
        <dbReference type="ARBA" id="ARBA00038493"/>
    </source>
</evidence>
<feature type="domain" description="DJ-1/PfpI" evidence="6">
    <location>
        <begin position="85"/>
        <end position="222"/>
    </location>
</feature>
<dbReference type="PANTHER" id="PTHR48094">
    <property type="entry name" value="PROTEIN/NUCLEIC ACID DEGLYCASE DJ-1-RELATED"/>
    <property type="match status" value="1"/>
</dbReference>
<evidence type="ECO:0000256" key="2">
    <source>
        <dbReference type="ARBA" id="ARBA00023016"/>
    </source>
</evidence>
<dbReference type="GO" id="GO:0019172">
    <property type="term" value="F:glyoxalase III activity"/>
    <property type="evidence" value="ECO:0007669"/>
    <property type="project" value="UniProtKB-EC"/>
</dbReference>
<dbReference type="STRING" id="1149755.A0A2J6RRV3"/>